<evidence type="ECO:0000313" key="3">
    <source>
        <dbReference type="Proteomes" id="UP000051952"/>
    </source>
</evidence>
<sequence>MLRIEKVSLQHHPSPLGRRPKRAPELLPVSAVLLGGRGECYAETFPQHTADIILQGVYLGSMQEHAPQFQIGSAAAAAAAATMTIGAVSPSTSSVAMMKKERRNAAYREAFELFSQQVEVAVAARRIDGVASTPSLTLSKEVLSVAAQGGSEPASPSPSPSSSLSNWVDDPFLLHSLYRDYILSFVPLQQAALDEYNNSNINKTSGATDDDDELLQRKKRLSRTVALHPLEGKPYATFSVPDNGQPCVCNDQADNNDDYHRNNTPKQLCCMERAHRALAMWSLYENFLTYPTEQTYYLDKMRVAADMRKPYRASHKDITGALMQLFLFPSMMARGGGKTVRDGALLPVIPTSNNNNVVSGGGSVKSGVAGCTCGATLSADTFSSSKPCTTTTMNKDQHQQHQQQHALWCPQVLSRVITPPSSTSVSSSSRPYRKMWVVHGADDEVCPPFAAEALASIAASLCHPPQKPEERGQKQQQNASASSASGKKRPSNTSKPCNRGAGDGGGNACTSSNHRSKVVKLWLVDDASHDSLDGGAMEDAFLRFAEEMAEDVVDRWL</sequence>
<gene>
    <name evidence="2" type="ORF">BSAL_44130</name>
</gene>
<feature type="compositionally biased region" description="Low complexity" evidence="1">
    <location>
        <begin position="474"/>
        <end position="485"/>
    </location>
</feature>
<name>A0A0S4JS95_BODSA</name>
<organism evidence="2 3">
    <name type="scientific">Bodo saltans</name>
    <name type="common">Flagellated protozoan</name>
    <dbReference type="NCBI Taxonomy" id="75058"/>
    <lineage>
        <taxon>Eukaryota</taxon>
        <taxon>Discoba</taxon>
        <taxon>Euglenozoa</taxon>
        <taxon>Kinetoplastea</taxon>
        <taxon>Metakinetoplastina</taxon>
        <taxon>Eubodonida</taxon>
        <taxon>Bodonidae</taxon>
        <taxon>Bodo</taxon>
    </lineage>
</organism>
<proteinExistence type="predicted"/>
<dbReference type="Proteomes" id="UP000051952">
    <property type="component" value="Unassembled WGS sequence"/>
</dbReference>
<keyword evidence="3" id="KW-1185">Reference proteome</keyword>
<feature type="region of interest" description="Disordered" evidence="1">
    <location>
        <begin position="1"/>
        <end position="22"/>
    </location>
</feature>
<dbReference type="EMBL" id="CYKH01002182">
    <property type="protein sequence ID" value="CUG93680.1"/>
    <property type="molecule type" value="Genomic_DNA"/>
</dbReference>
<feature type="region of interest" description="Disordered" evidence="1">
    <location>
        <begin position="463"/>
        <end position="511"/>
    </location>
</feature>
<protein>
    <submittedName>
        <fullName evidence="2">Uncharacterized protein</fullName>
    </submittedName>
</protein>
<evidence type="ECO:0000313" key="2">
    <source>
        <dbReference type="EMBL" id="CUG93680.1"/>
    </source>
</evidence>
<dbReference type="VEuPathDB" id="TriTrypDB:BSAL_44130"/>
<dbReference type="AlphaFoldDB" id="A0A0S4JS95"/>
<reference evidence="3" key="1">
    <citation type="submission" date="2015-09" db="EMBL/GenBank/DDBJ databases">
        <authorList>
            <consortium name="Pathogen Informatics"/>
        </authorList>
    </citation>
    <scope>NUCLEOTIDE SEQUENCE [LARGE SCALE GENOMIC DNA]</scope>
    <source>
        <strain evidence="3">Lake Konstanz</strain>
    </source>
</reference>
<accession>A0A0S4JS95</accession>
<evidence type="ECO:0000256" key="1">
    <source>
        <dbReference type="SAM" id="MobiDB-lite"/>
    </source>
</evidence>